<dbReference type="PANTHER" id="PTHR47968:SF62">
    <property type="entry name" value="KINESIN FAMILY MEMBER 5A"/>
    <property type="match status" value="1"/>
</dbReference>
<evidence type="ECO:0000256" key="10">
    <source>
        <dbReference type="SAM" id="MobiDB-lite"/>
    </source>
</evidence>
<dbReference type="Pfam" id="PF00225">
    <property type="entry name" value="Kinesin"/>
    <property type="match status" value="1"/>
</dbReference>
<dbReference type="RefSeq" id="XP_006820140.1">
    <property type="nucleotide sequence ID" value="XM_006820077.1"/>
</dbReference>
<dbReference type="Pfam" id="PF23735">
    <property type="entry name" value="KIF9"/>
    <property type="match status" value="1"/>
</dbReference>
<dbReference type="GeneID" id="100370673"/>
<dbReference type="RefSeq" id="XP_002737743.1">
    <property type="nucleotide sequence ID" value="XM_002737697.2"/>
</dbReference>
<evidence type="ECO:0000256" key="8">
    <source>
        <dbReference type="PROSITE-ProRule" id="PRU00283"/>
    </source>
</evidence>
<keyword evidence="3 9" id="KW-0493">Microtubule</keyword>
<reference evidence="13 14" key="1">
    <citation type="submission" date="2025-05" db="UniProtKB">
        <authorList>
            <consortium name="RefSeq"/>
        </authorList>
    </citation>
    <scope>IDENTIFICATION</scope>
    <source>
        <tissue evidence="13 14">Testes</tissue>
    </source>
</reference>
<dbReference type="InterPro" id="IPR019821">
    <property type="entry name" value="Kinesin_motor_CS"/>
</dbReference>
<dbReference type="SUPFAM" id="SSF52540">
    <property type="entry name" value="P-loop containing nucleoside triphosphate hydrolases"/>
    <property type="match status" value="1"/>
</dbReference>
<dbReference type="PROSITE" id="PS50067">
    <property type="entry name" value="KINESIN_MOTOR_2"/>
    <property type="match status" value="1"/>
</dbReference>
<dbReference type="PRINTS" id="PR00380">
    <property type="entry name" value="KINESINHEAVY"/>
</dbReference>
<dbReference type="PANTHER" id="PTHR47968">
    <property type="entry name" value="CENTROMERE PROTEIN E"/>
    <property type="match status" value="1"/>
</dbReference>
<comment type="similarity">
    <text evidence="8 9">Belongs to the TRAFAC class myosin-kinesin ATPase superfamily. Kinesin family.</text>
</comment>
<evidence type="ECO:0000256" key="6">
    <source>
        <dbReference type="ARBA" id="ARBA00023054"/>
    </source>
</evidence>
<accession>A0ABM0MJE9</accession>
<dbReference type="Gene3D" id="3.40.850.10">
    <property type="entry name" value="Kinesin motor domain"/>
    <property type="match status" value="1"/>
</dbReference>
<dbReference type="InterPro" id="IPR027640">
    <property type="entry name" value="Kinesin-like_fam"/>
</dbReference>
<dbReference type="InterPro" id="IPR036961">
    <property type="entry name" value="Kinesin_motor_dom_sf"/>
</dbReference>
<dbReference type="InterPro" id="IPR001752">
    <property type="entry name" value="Kinesin_motor_dom"/>
</dbReference>
<evidence type="ECO:0000256" key="7">
    <source>
        <dbReference type="ARBA" id="ARBA00023212"/>
    </source>
</evidence>
<feature type="region of interest" description="Disordered" evidence="10">
    <location>
        <begin position="495"/>
        <end position="584"/>
    </location>
</feature>
<keyword evidence="2" id="KW-0597">Phosphoprotein</keyword>
<keyword evidence="8 9" id="KW-0505">Motor protein</keyword>
<evidence type="ECO:0000259" key="11">
    <source>
        <dbReference type="PROSITE" id="PS50067"/>
    </source>
</evidence>
<comment type="subcellular location">
    <subcellularLocation>
        <location evidence="1">Cytoplasm</location>
        <location evidence="1">Cytoskeleton</location>
    </subcellularLocation>
</comment>
<evidence type="ECO:0000313" key="13">
    <source>
        <dbReference type="RefSeq" id="XP_002737743.1"/>
    </source>
</evidence>
<feature type="compositionally biased region" description="Low complexity" evidence="10">
    <location>
        <begin position="524"/>
        <end position="538"/>
    </location>
</feature>
<evidence type="ECO:0000256" key="3">
    <source>
        <dbReference type="ARBA" id="ARBA00022701"/>
    </source>
</evidence>
<name>A0ABM0MJE9_SACKO</name>
<dbReference type="Proteomes" id="UP000694865">
    <property type="component" value="Unplaced"/>
</dbReference>
<feature type="compositionally biased region" description="Polar residues" evidence="10">
    <location>
        <begin position="539"/>
        <end position="548"/>
    </location>
</feature>
<gene>
    <name evidence="13 14" type="primary">LOC100370673</name>
</gene>
<keyword evidence="12" id="KW-1185">Reference proteome</keyword>
<keyword evidence="7" id="KW-0206">Cytoskeleton</keyword>
<protein>
    <recommendedName>
        <fullName evidence="9">Kinesin-like protein</fullName>
    </recommendedName>
</protein>
<evidence type="ECO:0000256" key="1">
    <source>
        <dbReference type="ARBA" id="ARBA00004245"/>
    </source>
</evidence>
<dbReference type="PROSITE" id="PS00411">
    <property type="entry name" value="KINESIN_MOTOR_1"/>
    <property type="match status" value="1"/>
</dbReference>
<keyword evidence="4 8" id="KW-0547">Nucleotide-binding</keyword>
<keyword evidence="7" id="KW-0963">Cytoplasm</keyword>
<dbReference type="InterPro" id="IPR056524">
    <property type="entry name" value="KIF6/9_C"/>
</dbReference>
<evidence type="ECO:0000256" key="2">
    <source>
        <dbReference type="ARBA" id="ARBA00022553"/>
    </source>
</evidence>
<sequence length="816" mass="91408">MSGISSADGRNRKNRVHVYARTRPTANFAHDMLNFRPDGKTIDIHGRKDTKRGVVNNQLLDWHFKVDGILHNASQDEVYENVASRMVNNLLEGYNGTLMCYGQTGAGKTFTMTGATENYKHRGLIPRSLAQVYREVEDRSEHAITVRISYLEIYNETMFDLLSTLPESIQSVPQMTIVEDDQGGVSVKGLSVHLANTEEEALNLLFEGETNRAIAAHSLNSVSSRSHCIFTIHIESRSRTESNAKYIKSKLNLVDLAGSERLGKTGSAGKTAMEAMYINKSLSFLEQTVIALADRKREHIPYRQTKLTHALKDSIGGNCHTIMIANIWGESQQIEETISTLRFATRIMCIANVPSINEYYDPALLVKKLEREIISLKQELAMHDTLTNRSQVSYEPLSDSQLYEIQRQVQRYLEGSLDEIDIVNVRQIQAVFSSFKGMVNQMESQVENKLRAKFTLIDRADPNAIAAAQKAGVVFDENGEVSYVGDVDRQNFGIGIAPSSSKPASSSVVAARRVKSRKSKERASPPSKSGAPSSPVPSTLQTENSSPTRQPPDTRESMAGADATSVSGSAGAVGDQMAPRESTPPLRTVAFEEFKHEKGSEINRILTENKDILSQKKKQCRDLAKTINGTKTEIDTTREALEMKRSDRMEQGEFVNEDGETVIDEEEFMLIKKLKDLKSSYRSDYDELRDVKSEVQYCQKLVDQCRQRLIQEFDTWYSQSFLTTSDEQSSAQAGFGARLGTTYNAEPEDEGERFERLQMELLMENPDSAAFYNAKMRTERRQTYEAAMGQAQPSLRKPGTPTITVHNLPPSMLVQY</sequence>
<evidence type="ECO:0000313" key="14">
    <source>
        <dbReference type="RefSeq" id="XP_006820140.1"/>
    </source>
</evidence>
<evidence type="ECO:0000256" key="5">
    <source>
        <dbReference type="ARBA" id="ARBA00022840"/>
    </source>
</evidence>
<organism evidence="12 14">
    <name type="scientific">Saccoglossus kowalevskii</name>
    <name type="common">Acorn worm</name>
    <dbReference type="NCBI Taxonomy" id="10224"/>
    <lineage>
        <taxon>Eukaryota</taxon>
        <taxon>Metazoa</taxon>
        <taxon>Hemichordata</taxon>
        <taxon>Enteropneusta</taxon>
        <taxon>Harrimaniidae</taxon>
        <taxon>Saccoglossus</taxon>
    </lineage>
</organism>
<feature type="compositionally biased region" description="Low complexity" evidence="10">
    <location>
        <begin position="499"/>
        <end position="511"/>
    </location>
</feature>
<feature type="binding site" evidence="8">
    <location>
        <begin position="102"/>
        <end position="109"/>
    </location>
    <ligand>
        <name>ATP</name>
        <dbReference type="ChEBI" id="CHEBI:30616"/>
    </ligand>
</feature>
<dbReference type="SMART" id="SM00129">
    <property type="entry name" value="KISc"/>
    <property type="match status" value="1"/>
</dbReference>
<evidence type="ECO:0000313" key="12">
    <source>
        <dbReference type="Proteomes" id="UP000694865"/>
    </source>
</evidence>
<keyword evidence="5 8" id="KW-0067">ATP-binding</keyword>
<evidence type="ECO:0000256" key="4">
    <source>
        <dbReference type="ARBA" id="ARBA00022741"/>
    </source>
</evidence>
<keyword evidence="6" id="KW-0175">Coiled coil</keyword>
<feature type="domain" description="Kinesin motor" evidence="11">
    <location>
        <begin position="15"/>
        <end position="350"/>
    </location>
</feature>
<evidence type="ECO:0000256" key="9">
    <source>
        <dbReference type="RuleBase" id="RU000394"/>
    </source>
</evidence>
<dbReference type="InterPro" id="IPR027417">
    <property type="entry name" value="P-loop_NTPase"/>
</dbReference>
<proteinExistence type="inferred from homology"/>